<feature type="compositionally biased region" description="Polar residues" evidence="1">
    <location>
        <begin position="183"/>
        <end position="195"/>
    </location>
</feature>
<dbReference type="Proteomes" id="UP000023152">
    <property type="component" value="Unassembled WGS sequence"/>
</dbReference>
<feature type="compositionally biased region" description="Basic and acidic residues" evidence="1">
    <location>
        <begin position="67"/>
        <end position="76"/>
    </location>
</feature>
<feature type="region of interest" description="Disordered" evidence="1">
    <location>
        <begin position="1"/>
        <end position="195"/>
    </location>
</feature>
<dbReference type="OrthoDB" id="269822at2759"/>
<feature type="compositionally biased region" description="Acidic residues" evidence="1">
    <location>
        <begin position="133"/>
        <end position="153"/>
    </location>
</feature>
<keyword evidence="3" id="KW-1185">Reference proteome</keyword>
<feature type="compositionally biased region" description="Basic and acidic residues" evidence="1">
    <location>
        <begin position="154"/>
        <end position="166"/>
    </location>
</feature>
<reference evidence="2 3" key="1">
    <citation type="journal article" date="2013" name="Curr. Biol.">
        <title>The Genome of the Foraminiferan Reticulomyxa filosa.</title>
        <authorList>
            <person name="Glockner G."/>
            <person name="Hulsmann N."/>
            <person name="Schleicher M."/>
            <person name="Noegel A.A."/>
            <person name="Eichinger L."/>
            <person name="Gallinger C."/>
            <person name="Pawlowski J."/>
            <person name="Sierra R."/>
            <person name="Euteneuer U."/>
            <person name="Pillet L."/>
            <person name="Moustafa A."/>
            <person name="Platzer M."/>
            <person name="Groth M."/>
            <person name="Szafranski K."/>
            <person name="Schliwa M."/>
        </authorList>
    </citation>
    <scope>NUCLEOTIDE SEQUENCE [LARGE SCALE GENOMIC DNA]</scope>
</reference>
<dbReference type="EMBL" id="ASPP01012684">
    <property type="protein sequence ID" value="ETO20366.1"/>
    <property type="molecule type" value="Genomic_DNA"/>
</dbReference>
<evidence type="ECO:0000313" key="3">
    <source>
        <dbReference type="Proteomes" id="UP000023152"/>
    </source>
</evidence>
<feature type="non-terminal residue" evidence="2">
    <location>
        <position position="421"/>
    </location>
</feature>
<feature type="compositionally biased region" description="Basic and acidic residues" evidence="1">
    <location>
        <begin position="29"/>
        <end position="50"/>
    </location>
</feature>
<feature type="compositionally biased region" description="Basic and acidic residues" evidence="1">
    <location>
        <begin position="9"/>
        <end position="21"/>
    </location>
</feature>
<feature type="compositionally biased region" description="Basic and acidic residues" evidence="1">
    <location>
        <begin position="97"/>
        <end position="122"/>
    </location>
</feature>
<evidence type="ECO:0008006" key="4">
    <source>
        <dbReference type="Google" id="ProtNLM"/>
    </source>
</evidence>
<protein>
    <recommendedName>
        <fullName evidence="4">PH domain-containing protein</fullName>
    </recommendedName>
</protein>
<dbReference type="SUPFAM" id="SSF50729">
    <property type="entry name" value="PH domain-like"/>
    <property type="match status" value="1"/>
</dbReference>
<dbReference type="Gene3D" id="2.30.29.30">
    <property type="entry name" value="Pleckstrin-homology domain (PH domain)/Phosphotyrosine-binding domain (PTB)"/>
    <property type="match status" value="1"/>
</dbReference>
<proteinExistence type="predicted"/>
<comment type="caution">
    <text evidence="2">The sequence shown here is derived from an EMBL/GenBank/DDBJ whole genome shotgun (WGS) entry which is preliminary data.</text>
</comment>
<accession>X6N2U9</accession>
<dbReference type="InterPro" id="IPR011993">
    <property type="entry name" value="PH-like_dom_sf"/>
</dbReference>
<name>X6N2U9_RETFI</name>
<evidence type="ECO:0000256" key="1">
    <source>
        <dbReference type="SAM" id="MobiDB-lite"/>
    </source>
</evidence>
<evidence type="ECO:0000313" key="2">
    <source>
        <dbReference type="EMBL" id="ETO20366.1"/>
    </source>
</evidence>
<gene>
    <name evidence="2" type="ORF">RFI_16852</name>
</gene>
<organism evidence="2 3">
    <name type="scientific">Reticulomyxa filosa</name>
    <dbReference type="NCBI Taxonomy" id="46433"/>
    <lineage>
        <taxon>Eukaryota</taxon>
        <taxon>Sar</taxon>
        <taxon>Rhizaria</taxon>
        <taxon>Retaria</taxon>
        <taxon>Foraminifera</taxon>
        <taxon>Monothalamids</taxon>
        <taxon>Reticulomyxidae</taxon>
        <taxon>Reticulomyxa</taxon>
    </lineage>
</organism>
<dbReference type="AlphaFoldDB" id="X6N2U9"/>
<sequence length="421" mass="48128">MLPSPPAANRERRVSKQERRRNNSTAGTEEGKATPKGNGERKQEKEKESDPVEDLLAFFADTTVGNDNEKEMKTETTKATTMATLIALPPISSGNRQSKESMEEKRWKGNLFNEEKEKDNKVSGKKAQISKVDEEEEEAEPEGVIEIDDESTDLTEKTSDKRKEVPKSQMYSEGTIKSDWENDQSNTNNNSDAIDNESNLYVNGIEELHKGAVMLKWPRRHGFPHFKYVELSQDNLRIQWYSKNKSLKETNVHMKHIVSIVRGQTTEAFLKKPRKNLESGSFSILYLCSPKKGAPESLDLVAQSKIQCEIWVRSLIKLKQLWQTHYQSNDEFNDDNEFCDYSSFQKLTFLNVGIKKSELPVSISTQFHNDVNKSSNNSNQQNHSDMLEITQLETLQNEYNAMAKTYAALADIIKQNNSLFQ</sequence>